<evidence type="ECO:0000256" key="1">
    <source>
        <dbReference type="ARBA" id="ARBA00004141"/>
    </source>
</evidence>
<sequence length="361" mass="38868">MKTERPFTQRIQDIVSHRENGIRKGARLILAYALAVGLSLLSAHNIHPSLASPAALSLCSGLALWACVSESAVDKRTSLQHAALLVTIGTVTAALLFSSTKYLHYGQHSFTELPLVLGAFCVAGLRVYGDLATGIGSQIYIGLLLAQSNIANFSWTGDGPWIFLIALTAATLPQLLLHGDMEITRGHEIHQTESAAQPMWLNAFLLGLQSAIPAILILMLAPVFHLREPSWAITAAAYVVSAYSLGTADRIRRRIVGTVIGVPLGLLFLVFGTKEHLILWGGVAIGMLIYALSLPERYDIACAAYAFVLMLTMIASGERSVSLLASRVWETLLGCGLAALTMTGMSWLKRKPAGWLQPEAL</sequence>
<comment type="subcellular location">
    <subcellularLocation>
        <location evidence="1">Membrane</location>
        <topology evidence="1">Multi-pass membrane protein</topology>
    </subcellularLocation>
</comment>
<dbReference type="Proteomes" id="UP000182427">
    <property type="component" value="Chromosome I"/>
</dbReference>
<dbReference type="EMBL" id="LT629690">
    <property type="protein sequence ID" value="SDE84791.1"/>
    <property type="molecule type" value="Genomic_DNA"/>
</dbReference>
<evidence type="ECO:0000256" key="3">
    <source>
        <dbReference type="ARBA" id="ARBA00022989"/>
    </source>
</evidence>
<feature type="transmembrane region" description="Helical" evidence="5">
    <location>
        <begin position="230"/>
        <end position="248"/>
    </location>
</feature>
<dbReference type="OrthoDB" id="8635841at2"/>
<reference evidence="7 8" key="1">
    <citation type="submission" date="2016-10" db="EMBL/GenBank/DDBJ databases">
        <authorList>
            <person name="de Groot N.N."/>
        </authorList>
    </citation>
    <scope>NUCLEOTIDE SEQUENCE [LARGE SCALE GENOMIC DNA]</scope>
    <source>
        <strain evidence="7 8">GAS232</strain>
    </source>
</reference>
<evidence type="ECO:0000259" key="6">
    <source>
        <dbReference type="Pfam" id="PF13515"/>
    </source>
</evidence>
<evidence type="ECO:0000313" key="8">
    <source>
        <dbReference type="Proteomes" id="UP000182427"/>
    </source>
</evidence>
<dbReference type="Pfam" id="PF13515">
    <property type="entry name" value="FUSC_2"/>
    <property type="match status" value="1"/>
</dbReference>
<proteinExistence type="predicted"/>
<keyword evidence="2 5" id="KW-0812">Transmembrane</keyword>
<feature type="transmembrane region" description="Helical" evidence="5">
    <location>
        <begin position="255"/>
        <end position="271"/>
    </location>
</feature>
<evidence type="ECO:0000256" key="5">
    <source>
        <dbReference type="SAM" id="Phobius"/>
    </source>
</evidence>
<feature type="transmembrane region" description="Helical" evidence="5">
    <location>
        <begin position="277"/>
        <end position="293"/>
    </location>
</feature>
<organism evidence="7 8">
    <name type="scientific">Terriglobus roseus</name>
    <dbReference type="NCBI Taxonomy" id="392734"/>
    <lineage>
        <taxon>Bacteria</taxon>
        <taxon>Pseudomonadati</taxon>
        <taxon>Acidobacteriota</taxon>
        <taxon>Terriglobia</taxon>
        <taxon>Terriglobales</taxon>
        <taxon>Acidobacteriaceae</taxon>
        <taxon>Terriglobus</taxon>
    </lineage>
</organism>
<evidence type="ECO:0000256" key="4">
    <source>
        <dbReference type="ARBA" id="ARBA00023136"/>
    </source>
</evidence>
<dbReference type="InterPro" id="IPR049453">
    <property type="entry name" value="Memb_transporter_dom"/>
</dbReference>
<protein>
    <submittedName>
        <fullName evidence="7">Fusaric acid resistance protein-like</fullName>
    </submittedName>
</protein>
<feature type="transmembrane region" description="Helical" evidence="5">
    <location>
        <begin position="26"/>
        <end position="44"/>
    </location>
</feature>
<dbReference type="AlphaFoldDB" id="A0A1G7G9K4"/>
<dbReference type="GO" id="GO:0016020">
    <property type="term" value="C:membrane"/>
    <property type="evidence" value="ECO:0007669"/>
    <property type="project" value="UniProtKB-SubCell"/>
</dbReference>
<keyword evidence="4 5" id="KW-0472">Membrane</keyword>
<feature type="transmembrane region" description="Helical" evidence="5">
    <location>
        <begin position="328"/>
        <end position="348"/>
    </location>
</feature>
<evidence type="ECO:0000256" key="2">
    <source>
        <dbReference type="ARBA" id="ARBA00022692"/>
    </source>
</evidence>
<accession>A0A1G7G9K4</accession>
<dbReference type="RefSeq" id="WP_083343856.1">
    <property type="nucleotide sequence ID" value="NZ_LT629690.1"/>
</dbReference>
<name>A0A1G7G9K4_9BACT</name>
<feature type="transmembrane region" description="Helical" evidence="5">
    <location>
        <begin position="300"/>
        <end position="316"/>
    </location>
</feature>
<feature type="transmembrane region" description="Helical" evidence="5">
    <location>
        <begin position="200"/>
        <end position="224"/>
    </location>
</feature>
<feature type="transmembrane region" description="Helical" evidence="5">
    <location>
        <begin position="79"/>
        <end position="98"/>
    </location>
</feature>
<feature type="transmembrane region" description="Helical" evidence="5">
    <location>
        <begin position="135"/>
        <end position="155"/>
    </location>
</feature>
<keyword evidence="8" id="KW-1185">Reference proteome</keyword>
<evidence type="ECO:0000313" key="7">
    <source>
        <dbReference type="EMBL" id="SDE84791.1"/>
    </source>
</evidence>
<keyword evidence="3 5" id="KW-1133">Transmembrane helix</keyword>
<feature type="domain" description="Integral membrane bound transporter" evidence="6">
    <location>
        <begin position="217"/>
        <end position="340"/>
    </location>
</feature>
<gene>
    <name evidence="7" type="ORF">SAMN05444167_0617</name>
</gene>
<feature type="transmembrane region" description="Helical" evidence="5">
    <location>
        <begin position="161"/>
        <end position="179"/>
    </location>
</feature>